<dbReference type="GeneID" id="83595170"/>
<gene>
    <name evidence="1" type="ORF">M2127_000584</name>
</gene>
<accession>A0AA43M8T2</accession>
<name>A0AA43M8T2_9BURK</name>
<evidence type="ECO:0000313" key="1">
    <source>
        <dbReference type="EMBL" id="MDH6503297.1"/>
    </source>
</evidence>
<dbReference type="AlphaFoldDB" id="A0AA43M8T2"/>
<sequence>MLPRSSKTIVLGICLFLFAFKVAASSIFIEAALERAYQTTHFNLSAASQGAHASKESADDKHHQVSSLNIMSHITAHLSEMNNTLTLPEFTQRKYIFENDDLRTQNFPDSAFKPPKINA</sequence>
<keyword evidence="2" id="KW-1185">Reference proteome</keyword>
<dbReference type="EMBL" id="JARXYA010000002">
    <property type="protein sequence ID" value="MDH6503297.1"/>
    <property type="molecule type" value="Genomic_DNA"/>
</dbReference>
<organism evidence="1 2">
    <name type="scientific">Polynucleobacter sphagniphilus</name>
    <dbReference type="NCBI Taxonomy" id="1743169"/>
    <lineage>
        <taxon>Bacteria</taxon>
        <taxon>Pseudomonadati</taxon>
        <taxon>Pseudomonadota</taxon>
        <taxon>Betaproteobacteria</taxon>
        <taxon>Burkholderiales</taxon>
        <taxon>Burkholderiaceae</taxon>
        <taxon>Polynucleobacter</taxon>
    </lineage>
</organism>
<evidence type="ECO:0000313" key="2">
    <source>
        <dbReference type="Proteomes" id="UP001161160"/>
    </source>
</evidence>
<dbReference type="RefSeq" id="WP_076022879.1">
    <property type="nucleotide sequence ID" value="NZ_JAQFIK010000001.1"/>
</dbReference>
<protein>
    <submittedName>
        <fullName evidence="1">Uncharacterized protein</fullName>
    </submittedName>
</protein>
<reference evidence="1" key="1">
    <citation type="submission" date="2023-04" db="EMBL/GenBank/DDBJ databases">
        <title>Genome Encyclopedia of Bacteria and Archaea VI: Functional Genomics of Type Strains.</title>
        <authorList>
            <person name="Whitman W."/>
        </authorList>
    </citation>
    <scope>NUCLEOTIDE SEQUENCE</scope>
    <source>
        <strain evidence="1">Enz.4-51</strain>
    </source>
</reference>
<dbReference type="Proteomes" id="UP001161160">
    <property type="component" value="Unassembled WGS sequence"/>
</dbReference>
<comment type="caution">
    <text evidence="1">The sequence shown here is derived from an EMBL/GenBank/DDBJ whole genome shotgun (WGS) entry which is preliminary data.</text>
</comment>
<proteinExistence type="predicted"/>